<evidence type="ECO:0000256" key="9">
    <source>
        <dbReference type="ARBA" id="ARBA00022702"/>
    </source>
</evidence>
<evidence type="ECO:0000313" key="18">
    <source>
        <dbReference type="Proteomes" id="UP000424527"/>
    </source>
</evidence>
<comment type="similarity">
    <text evidence="3 13">Belongs to the insulin family.</text>
</comment>
<evidence type="ECO:0000313" key="17">
    <source>
        <dbReference type="EMBL" id="KAE8287754.1"/>
    </source>
</evidence>
<dbReference type="PROSITE" id="PS00262">
    <property type="entry name" value="INSULIN"/>
    <property type="match status" value="1"/>
</dbReference>
<dbReference type="PANTHER" id="PTHR11454">
    <property type="entry name" value="INSULIN/INSULIN GROWTH FACTOR"/>
    <property type="match status" value="1"/>
</dbReference>
<evidence type="ECO:0000256" key="2">
    <source>
        <dbReference type="ARBA" id="ARBA00004613"/>
    </source>
</evidence>
<keyword evidence="18" id="KW-1185">Reference proteome</keyword>
<comment type="function">
    <text evidence="1 13">Insulin decreases blood glucose concentration. It increases cell permeability to monosaccharides, amino acids and fatty acids. It accelerates glycolysis, the pentose phosphate cycle, and glycogen synthesis in liver.</text>
</comment>
<evidence type="ECO:0000256" key="8">
    <source>
        <dbReference type="ARBA" id="ARBA00022685"/>
    </source>
</evidence>
<dbReference type="InterPro" id="IPR004825">
    <property type="entry name" value="Insulin"/>
</dbReference>
<evidence type="ECO:0000259" key="16">
    <source>
        <dbReference type="PROSITE" id="PS50871"/>
    </source>
</evidence>
<dbReference type="Pfam" id="PF00049">
    <property type="entry name" value="Insulin"/>
    <property type="match status" value="1"/>
</dbReference>
<comment type="subcellular location">
    <subcellularLocation>
        <location evidence="2 13">Secreted</location>
    </subcellularLocation>
</comment>
<dbReference type="FunFam" id="1.10.100.10:FF:000003">
    <property type="entry name" value="Insulin"/>
    <property type="match status" value="1"/>
</dbReference>
<feature type="coiled-coil region" evidence="14">
    <location>
        <begin position="172"/>
        <end position="234"/>
    </location>
</feature>
<evidence type="ECO:0000256" key="11">
    <source>
        <dbReference type="ARBA" id="ARBA00023157"/>
    </source>
</evidence>
<feature type="coiled-coil region" evidence="14">
    <location>
        <begin position="30"/>
        <end position="85"/>
    </location>
</feature>
<feature type="coiled-coil region" evidence="14">
    <location>
        <begin position="329"/>
        <end position="363"/>
    </location>
</feature>
<dbReference type="InterPro" id="IPR036438">
    <property type="entry name" value="Insulin-like_sf"/>
</dbReference>
<comment type="caution">
    <text evidence="17">The sequence shown here is derived from an EMBL/GenBank/DDBJ whole genome shotgun (WGS) entry which is preliminary data.</text>
</comment>
<dbReference type="Gene3D" id="1.10.100.10">
    <property type="entry name" value="Insulin-like"/>
    <property type="match status" value="1"/>
</dbReference>
<proteinExistence type="inferred from homology"/>
<evidence type="ECO:0000256" key="4">
    <source>
        <dbReference type="ARBA" id="ARBA00011207"/>
    </source>
</evidence>
<dbReference type="CDD" id="cd04367">
    <property type="entry name" value="IlGF_insulin_like"/>
    <property type="match status" value="1"/>
</dbReference>
<keyword evidence="8" id="KW-0165">Cleavage on pair of basic residues</keyword>
<reference evidence="17 18" key="1">
    <citation type="submission" date="2019-07" db="EMBL/GenBank/DDBJ databases">
        <title>Chromosome genome assembly for large yellow croaker.</title>
        <authorList>
            <person name="Xiao S."/>
        </authorList>
    </citation>
    <scope>NUCLEOTIDE SEQUENCE [LARGE SCALE GENOMIC DNA]</scope>
    <source>
        <strain evidence="17">JMULYC20181020</strain>
        <tissue evidence="17">Muscle</tissue>
    </source>
</reference>
<evidence type="ECO:0000256" key="7">
    <source>
        <dbReference type="ARBA" id="ARBA00022526"/>
    </source>
</evidence>
<keyword evidence="11" id="KW-1015">Disulfide bond</keyword>
<feature type="domain" description="C1q" evidence="16">
    <location>
        <begin position="99"/>
        <end position="246"/>
    </location>
</feature>
<evidence type="ECO:0000256" key="6">
    <source>
        <dbReference type="ARBA" id="ARBA00022525"/>
    </source>
</evidence>
<dbReference type="PRINTS" id="PR00276">
    <property type="entry name" value="INSULINFAMLY"/>
</dbReference>
<gene>
    <name evidence="17" type="ORF">D5F01_LYC13810</name>
</gene>
<keyword evidence="9 13" id="KW-0372">Hormone</keyword>
<name>A0A6G0I8J9_LARCR</name>
<evidence type="ECO:0000256" key="10">
    <source>
        <dbReference type="ARBA" id="ARBA00022729"/>
    </source>
</evidence>
<keyword evidence="7 13" id="KW-0313">Glucose metabolism</keyword>
<dbReference type="InterPro" id="IPR001073">
    <property type="entry name" value="C1q_dom"/>
</dbReference>
<dbReference type="EMBL" id="REGW02000013">
    <property type="protein sequence ID" value="KAE8287754.1"/>
    <property type="molecule type" value="Genomic_DNA"/>
</dbReference>
<dbReference type="GO" id="GO:0005615">
    <property type="term" value="C:extracellular space"/>
    <property type="evidence" value="ECO:0007669"/>
    <property type="project" value="TreeGrafter"/>
</dbReference>
<keyword evidence="6 13" id="KW-0964">Secreted</keyword>
<dbReference type="PROSITE" id="PS50871">
    <property type="entry name" value="C1Q"/>
    <property type="match status" value="1"/>
</dbReference>
<keyword evidence="10 15" id="KW-0732">Signal</keyword>
<dbReference type="InterPro" id="IPR008983">
    <property type="entry name" value="Tumour_necrosis_fac-like_dom"/>
</dbReference>
<keyword evidence="12 13" id="KW-0119">Carbohydrate metabolism</keyword>
<dbReference type="AlphaFoldDB" id="A0A6G0I8J9"/>
<evidence type="ECO:0000256" key="3">
    <source>
        <dbReference type="ARBA" id="ARBA00009034"/>
    </source>
</evidence>
<dbReference type="Proteomes" id="UP000424527">
    <property type="component" value="Unassembled WGS sequence"/>
</dbReference>
<dbReference type="SMART" id="SM00110">
    <property type="entry name" value="C1Q"/>
    <property type="match status" value="1"/>
</dbReference>
<dbReference type="SUPFAM" id="SSF56994">
    <property type="entry name" value="Insulin-like"/>
    <property type="match status" value="1"/>
</dbReference>
<dbReference type="SMART" id="SM00078">
    <property type="entry name" value="IlGF"/>
    <property type="match status" value="1"/>
</dbReference>
<accession>A0A6G0I8J9</accession>
<dbReference type="GO" id="GO:0005179">
    <property type="term" value="F:hormone activity"/>
    <property type="evidence" value="ECO:0007669"/>
    <property type="project" value="UniProtKB-KW"/>
</dbReference>
<feature type="signal peptide" evidence="15">
    <location>
        <begin position="1"/>
        <end position="19"/>
    </location>
</feature>
<comment type="subunit">
    <text evidence="4 13">Heterodimer of a B chain and an A chain linked by two disulfide bonds.</text>
</comment>
<dbReference type="PANTHER" id="PTHR11454:SF9">
    <property type="entry name" value="INSULIN"/>
    <property type="match status" value="1"/>
</dbReference>
<protein>
    <recommendedName>
        <fullName evidence="5 13">Insulin</fullName>
    </recommendedName>
</protein>
<keyword evidence="14" id="KW-0175">Coiled coil</keyword>
<dbReference type="Pfam" id="PF00386">
    <property type="entry name" value="C1q"/>
    <property type="match status" value="3"/>
</dbReference>
<dbReference type="SUPFAM" id="SSF49842">
    <property type="entry name" value="TNF-like"/>
    <property type="match status" value="3"/>
</dbReference>
<organism evidence="17 18">
    <name type="scientific">Larimichthys crocea</name>
    <name type="common">Large yellow croaker</name>
    <name type="synonym">Pseudosciaena crocea</name>
    <dbReference type="NCBI Taxonomy" id="215358"/>
    <lineage>
        <taxon>Eukaryota</taxon>
        <taxon>Metazoa</taxon>
        <taxon>Chordata</taxon>
        <taxon>Craniata</taxon>
        <taxon>Vertebrata</taxon>
        <taxon>Euteleostomi</taxon>
        <taxon>Actinopterygii</taxon>
        <taxon>Neopterygii</taxon>
        <taxon>Teleostei</taxon>
        <taxon>Neoteleostei</taxon>
        <taxon>Acanthomorphata</taxon>
        <taxon>Eupercaria</taxon>
        <taxon>Sciaenidae</taxon>
        <taxon>Larimichthys</taxon>
    </lineage>
</organism>
<dbReference type="InterPro" id="IPR016179">
    <property type="entry name" value="Insulin-like"/>
</dbReference>
<dbReference type="InterPro" id="IPR022353">
    <property type="entry name" value="Insulin_CS"/>
</dbReference>
<dbReference type="GO" id="GO:0006006">
    <property type="term" value="P:glucose metabolic process"/>
    <property type="evidence" value="ECO:0007669"/>
    <property type="project" value="UniProtKB-UniRule"/>
</dbReference>
<evidence type="ECO:0000256" key="14">
    <source>
        <dbReference type="SAM" id="Coils"/>
    </source>
</evidence>
<evidence type="ECO:0000256" key="13">
    <source>
        <dbReference type="RuleBase" id="RU000406"/>
    </source>
</evidence>
<feature type="chain" id="PRO_5026314496" description="Insulin" evidence="15">
    <location>
        <begin position="20"/>
        <end position="555"/>
    </location>
</feature>
<dbReference type="PRINTS" id="PR00277">
    <property type="entry name" value="INSULIN"/>
</dbReference>
<evidence type="ECO:0000256" key="15">
    <source>
        <dbReference type="SAM" id="SignalP"/>
    </source>
</evidence>
<dbReference type="Gene3D" id="2.60.120.40">
    <property type="match status" value="3"/>
</dbReference>
<sequence>MKISAIFPLLLLVCSVSTSVENTEVQVPYLQDIRALLREMTASLAQQKVEMRFLQRVNQEHATKLKQQKTEVTRQKTEIDKLNKQLASMLLIIPLSLCVLVKQVAFSASLLGAGSGDTGPFPTYTTLVFANVITDIGKAYNKHTGVFTAPVRGAYHFEWYIVENTEVQVPYLQDIRALLREMTASLAQQKVEIRFLQIVNQEHATKLRQQKTEVKRQKTEIDKLNKQLQVKQVAFSASLLGAGSGYTGPFPIYTTLVFANVITDIGKAYNNHTGVFTAPVRGAYHFEWYIVENTEVQVPYLQDIRALLGEMTASLAQQKVEMKFLQRVNQEHATKLRQQKTEVKRQKTEIDKLNKQLQVKQVAFSASLLGAGSGYTGPFPIYTTLVFANVITDIGKAYNKHTGVFTAPVRGAYHFEWYIELPCPSSPPLHPLTIQLSSSMAALWLQSFSLLVLLIVSWPGSQAAIAPQHLCGSHLVDALYMVCGPRGFFYNPKRDVDPLLGFLPPKAGGAVAAGGENEVAEFAFKDQMEMMVKRGIVEQCCHRPCNIFELENYCN</sequence>
<evidence type="ECO:0000256" key="12">
    <source>
        <dbReference type="ARBA" id="ARBA00023277"/>
    </source>
</evidence>
<dbReference type="InterPro" id="IPR022352">
    <property type="entry name" value="Ins/IGF/rlx"/>
</dbReference>
<evidence type="ECO:0000256" key="5">
    <source>
        <dbReference type="ARBA" id="ARBA00020180"/>
    </source>
</evidence>
<evidence type="ECO:0000256" key="1">
    <source>
        <dbReference type="ARBA" id="ARBA00002985"/>
    </source>
</evidence>